<comment type="function">
    <text evidence="10">Catalyzes the attachment of arginine to tRNA(Arg) in a two-step reaction: arginine is first activated by ATP to form Arg-AMP and then transferred to the acceptor end of tRNA(Arg).</text>
</comment>
<evidence type="ECO:0000256" key="10">
    <source>
        <dbReference type="ARBA" id="ARBA00049595"/>
    </source>
</evidence>
<name>A0A8T0ERG3_ARGBR</name>
<dbReference type="Pfam" id="PF21788">
    <property type="entry name" value="TNP-like_GBD"/>
    <property type="match status" value="1"/>
</dbReference>
<keyword evidence="14" id="KW-1185">Reference proteome</keyword>
<dbReference type="InterPro" id="IPR048366">
    <property type="entry name" value="TNP-like_GBD"/>
</dbReference>
<dbReference type="AlphaFoldDB" id="A0A8T0ERG3"/>
<reference evidence="13" key="2">
    <citation type="submission" date="2020-06" db="EMBL/GenBank/DDBJ databases">
        <authorList>
            <person name="Sheffer M."/>
        </authorList>
    </citation>
    <scope>NUCLEOTIDE SEQUENCE</scope>
</reference>
<evidence type="ECO:0000313" key="13">
    <source>
        <dbReference type="EMBL" id="KAF8778327.1"/>
    </source>
</evidence>
<dbReference type="GO" id="GO:0005739">
    <property type="term" value="C:mitochondrion"/>
    <property type="evidence" value="ECO:0007669"/>
    <property type="project" value="TreeGrafter"/>
</dbReference>
<dbReference type="InterPro" id="IPR014729">
    <property type="entry name" value="Rossmann-like_a/b/a_fold"/>
</dbReference>
<accession>A0A8T0ERG3</accession>
<dbReference type="GO" id="GO:0004814">
    <property type="term" value="F:arginine-tRNA ligase activity"/>
    <property type="evidence" value="ECO:0007669"/>
    <property type="project" value="UniProtKB-EC"/>
</dbReference>
<dbReference type="Proteomes" id="UP000807504">
    <property type="component" value="Unassembled WGS sequence"/>
</dbReference>
<comment type="similarity">
    <text evidence="1 11">Belongs to the class-I aminoacyl-tRNA synthetase family.</text>
</comment>
<dbReference type="GO" id="GO:0006420">
    <property type="term" value="P:arginyl-tRNA aminoacylation"/>
    <property type="evidence" value="ECO:0007669"/>
    <property type="project" value="InterPro"/>
</dbReference>
<keyword evidence="3 11" id="KW-0436">Ligase</keyword>
<dbReference type="SUPFAM" id="SSF52374">
    <property type="entry name" value="Nucleotidylyl transferase"/>
    <property type="match status" value="1"/>
</dbReference>
<feature type="domain" description="DALR anticodon binding" evidence="12">
    <location>
        <begin position="471"/>
        <end position="581"/>
    </location>
</feature>
<evidence type="ECO:0000256" key="6">
    <source>
        <dbReference type="ARBA" id="ARBA00022917"/>
    </source>
</evidence>
<reference evidence="13" key="1">
    <citation type="journal article" date="2020" name="bioRxiv">
        <title>Chromosome-level reference genome of the European wasp spider Argiope bruennichi: a resource for studies on range expansion and evolutionary adaptation.</title>
        <authorList>
            <person name="Sheffer M.M."/>
            <person name="Hoppe A."/>
            <person name="Krehenwinkel H."/>
            <person name="Uhl G."/>
            <person name="Kuss A.W."/>
            <person name="Jensen L."/>
            <person name="Jensen C."/>
            <person name="Gillespie R.G."/>
            <person name="Hoff K.J."/>
            <person name="Prost S."/>
        </authorList>
    </citation>
    <scope>NUCLEOTIDE SEQUENCE</scope>
</reference>
<evidence type="ECO:0000256" key="8">
    <source>
        <dbReference type="ARBA" id="ARBA00039495"/>
    </source>
</evidence>
<evidence type="ECO:0000256" key="3">
    <source>
        <dbReference type="ARBA" id="ARBA00022598"/>
    </source>
</evidence>
<evidence type="ECO:0000256" key="1">
    <source>
        <dbReference type="ARBA" id="ARBA00005594"/>
    </source>
</evidence>
<keyword evidence="4 11" id="KW-0547">Nucleotide-binding</keyword>
<dbReference type="Pfam" id="PF21787">
    <property type="entry name" value="TNP-like_RNaseH_N"/>
    <property type="match status" value="1"/>
</dbReference>
<evidence type="ECO:0000313" key="14">
    <source>
        <dbReference type="Proteomes" id="UP000807504"/>
    </source>
</evidence>
<evidence type="ECO:0000256" key="11">
    <source>
        <dbReference type="RuleBase" id="RU363038"/>
    </source>
</evidence>
<dbReference type="SMART" id="SM00836">
    <property type="entry name" value="DALR_1"/>
    <property type="match status" value="1"/>
</dbReference>
<gene>
    <name evidence="13" type="ORF">HNY73_015058</name>
</gene>
<evidence type="ECO:0000256" key="4">
    <source>
        <dbReference type="ARBA" id="ARBA00022741"/>
    </source>
</evidence>
<evidence type="ECO:0000256" key="7">
    <source>
        <dbReference type="ARBA" id="ARBA00023146"/>
    </source>
</evidence>
<comment type="caution">
    <text evidence="13">The sequence shown here is derived from an EMBL/GenBank/DDBJ whole genome shotgun (WGS) entry which is preliminary data.</text>
</comment>
<dbReference type="InterPro" id="IPR001278">
    <property type="entry name" value="Arg-tRNA-ligase"/>
</dbReference>
<comment type="catalytic activity">
    <reaction evidence="9">
        <text>tRNA(Arg) + L-arginine + ATP = L-arginyl-tRNA(Arg) + AMP + diphosphate</text>
        <dbReference type="Rhea" id="RHEA:20301"/>
        <dbReference type="Rhea" id="RHEA-COMP:9658"/>
        <dbReference type="Rhea" id="RHEA-COMP:9673"/>
        <dbReference type="ChEBI" id="CHEBI:30616"/>
        <dbReference type="ChEBI" id="CHEBI:32682"/>
        <dbReference type="ChEBI" id="CHEBI:33019"/>
        <dbReference type="ChEBI" id="CHEBI:78442"/>
        <dbReference type="ChEBI" id="CHEBI:78513"/>
        <dbReference type="ChEBI" id="CHEBI:456215"/>
        <dbReference type="EC" id="6.1.1.19"/>
    </reaction>
</comment>
<dbReference type="GO" id="GO:0005524">
    <property type="term" value="F:ATP binding"/>
    <property type="evidence" value="ECO:0007669"/>
    <property type="project" value="UniProtKB-KW"/>
</dbReference>
<proteinExistence type="inferred from homology"/>
<keyword evidence="6 11" id="KW-0648">Protein biosynthesis</keyword>
<dbReference type="EC" id="6.1.1.19" evidence="2"/>
<evidence type="ECO:0000256" key="9">
    <source>
        <dbReference type="ARBA" id="ARBA00049339"/>
    </source>
</evidence>
<dbReference type="InterPro" id="IPR008909">
    <property type="entry name" value="DALR_anticod-bd"/>
</dbReference>
<dbReference type="PANTHER" id="PTHR11956">
    <property type="entry name" value="ARGINYL-TRNA SYNTHETASE"/>
    <property type="match status" value="1"/>
</dbReference>
<dbReference type="EMBL" id="JABXBU010002072">
    <property type="protein sequence ID" value="KAF8778327.1"/>
    <property type="molecule type" value="Genomic_DNA"/>
</dbReference>
<dbReference type="Pfam" id="PF05746">
    <property type="entry name" value="DALR_1"/>
    <property type="match status" value="1"/>
</dbReference>
<sequence>MASFFRWRIANKVIPLLSESAPFEKCINPSAISSFVRVNKFKSEQPQLFLPWKPLTNALPEINSLRSPNEVVKLLRNQGLPTAEGFVDIALCQQPLSVVFTVDKYVFSKIILTDICANDEIIAKSSCLFQDISPKKVLIECWSPKIGEIFKMSHFKSGIHSNFIANINKVAGHDVIKIAHIGDWGLESAATLLKFHELNEKEHSDDVKADQLFKISRSAKLQFENDINFKNNVKSYFEKMRKDDKDLVSEWNGLKDLYMKHYTSIYEKIGLTFDDTLFDSSYSAEIEETCKVLLEKNLVTILDDGKVKINIDAERTENIFSDNEMDPFINRLGRSIFAASHWRKKHNFDIMYYVAPTSENNFFSLLFPVIKKFGIEWSNTLHHIKLKNISHFDKKRKNKGAEFFMNQAKQFTIDMLKKDLHMPEEEITNEMAEVLSITSLIVNDMMHKRSTDYDFSWKDILSLSKKSGASLQFCHAGLKGLQEDSEFIFKVEIDTSPLTENVAHNLIKHLSRFDEEVYSSYLTLEPRILLEYLFSLWYYIDKATNVLKLDIKDDRLIVIKARLMLLEAARKTLQRGKKRKYYIGDFQEKDMTSPAKACYVLNMAKNYKKTVEDYSPGFTKAALNVLKIKADEAGKKTSAPVCGLIIDEMLIRKHIERDGHKFCDYVDYGTGLDSDELPEAKEALVFMLTGKHRSSTKLRRAHIEWHRREMKVRLAAQTLSNSVADALEYCEKDLKHPGFQDAEATAKCLRFFNDIFDLFNSRNLLERGFKRPPSLNTQAEFSVFMEKRESLNDDVNLEEEDGDDNIREILLNPYVCDVSSHIAGFVIRK</sequence>
<dbReference type="GO" id="GO:0032543">
    <property type="term" value="P:mitochondrial translation"/>
    <property type="evidence" value="ECO:0007669"/>
    <property type="project" value="TreeGrafter"/>
</dbReference>
<dbReference type="InterPro" id="IPR009080">
    <property type="entry name" value="tRNAsynth_Ia_anticodon-bd"/>
</dbReference>
<evidence type="ECO:0000259" key="12">
    <source>
        <dbReference type="SMART" id="SM00836"/>
    </source>
</evidence>
<dbReference type="PANTHER" id="PTHR11956:SF11">
    <property type="entry name" value="ARGININE--TRNA LIGASE, MITOCHONDRIAL-RELATED"/>
    <property type="match status" value="1"/>
</dbReference>
<dbReference type="InterPro" id="IPR035684">
    <property type="entry name" value="ArgRS_core"/>
</dbReference>
<dbReference type="Pfam" id="PF00750">
    <property type="entry name" value="tRNA-synt_1d"/>
    <property type="match status" value="1"/>
</dbReference>
<dbReference type="SUPFAM" id="SSF47323">
    <property type="entry name" value="Anticodon-binding domain of a subclass of class I aminoacyl-tRNA synthetases"/>
    <property type="match status" value="1"/>
</dbReference>
<keyword evidence="7 11" id="KW-0030">Aminoacyl-tRNA synthetase</keyword>
<dbReference type="InterPro" id="IPR048365">
    <property type="entry name" value="TNP-like_RNaseH_N"/>
</dbReference>
<keyword evidence="5 11" id="KW-0067">ATP-binding</keyword>
<dbReference type="Gene3D" id="1.10.730.10">
    <property type="entry name" value="Isoleucyl-tRNA Synthetase, Domain 1"/>
    <property type="match status" value="1"/>
</dbReference>
<evidence type="ECO:0000256" key="2">
    <source>
        <dbReference type="ARBA" id="ARBA00012837"/>
    </source>
</evidence>
<dbReference type="Gene3D" id="3.40.50.620">
    <property type="entry name" value="HUPs"/>
    <property type="match status" value="1"/>
</dbReference>
<evidence type="ECO:0000256" key="5">
    <source>
        <dbReference type="ARBA" id="ARBA00022840"/>
    </source>
</evidence>
<organism evidence="13 14">
    <name type="scientific">Argiope bruennichi</name>
    <name type="common">Wasp spider</name>
    <name type="synonym">Aranea bruennichi</name>
    <dbReference type="NCBI Taxonomy" id="94029"/>
    <lineage>
        <taxon>Eukaryota</taxon>
        <taxon>Metazoa</taxon>
        <taxon>Ecdysozoa</taxon>
        <taxon>Arthropoda</taxon>
        <taxon>Chelicerata</taxon>
        <taxon>Arachnida</taxon>
        <taxon>Araneae</taxon>
        <taxon>Araneomorphae</taxon>
        <taxon>Entelegynae</taxon>
        <taxon>Araneoidea</taxon>
        <taxon>Araneidae</taxon>
        <taxon>Argiope</taxon>
    </lineage>
</organism>
<protein>
    <recommendedName>
        <fullName evidence="8">Probable arginine--tRNA ligase, mitochondrial</fullName>
        <ecNumber evidence="2">6.1.1.19</ecNumber>
    </recommendedName>
</protein>